<feature type="compositionally biased region" description="Basic and acidic residues" evidence="17">
    <location>
        <begin position="1108"/>
        <end position="1128"/>
    </location>
</feature>
<feature type="region of interest" description="Disordered" evidence="17">
    <location>
        <begin position="1"/>
        <end position="22"/>
    </location>
</feature>
<keyword evidence="11 15" id="KW-0863">Zinc-finger</keyword>
<keyword evidence="20" id="KW-1185">Reference proteome</keyword>
<dbReference type="Pfam" id="PF23009">
    <property type="entry name" value="UBC_like"/>
    <property type="match status" value="1"/>
</dbReference>
<organism evidence="19 20">
    <name type="scientific">Chilo suppressalis</name>
    <name type="common">Asiatic rice borer moth</name>
    <dbReference type="NCBI Taxonomy" id="168631"/>
    <lineage>
        <taxon>Eukaryota</taxon>
        <taxon>Metazoa</taxon>
        <taxon>Ecdysozoa</taxon>
        <taxon>Arthropoda</taxon>
        <taxon>Hexapoda</taxon>
        <taxon>Insecta</taxon>
        <taxon>Pterygota</taxon>
        <taxon>Neoptera</taxon>
        <taxon>Endopterygota</taxon>
        <taxon>Lepidoptera</taxon>
        <taxon>Glossata</taxon>
        <taxon>Ditrysia</taxon>
        <taxon>Pyraloidea</taxon>
        <taxon>Crambidae</taxon>
        <taxon>Crambinae</taxon>
        <taxon>Chilo</taxon>
    </lineage>
</organism>
<evidence type="ECO:0000256" key="5">
    <source>
        <dbReference type="ARBA" id="ARBA00012483"/>
    </source>
</evidence>
<evidence type="ECO:0000256" key="14">
    <source>
        <dbReference type="ARBA" id="ARBA00032366"/>
    </source>
</evidence>
<evidence type="ECO:0000259" key="18">
    <source>
        <dbReference type="PROSITE" id="PS50089"/>
    </source>
</evidence>
<keyword evidence="9 16" id="KW-0479">Metal-binding</keyword>
<feature type="region of interest" description="Disordered" evidence="17">
    <location>
        <begin position="1073"/>
        <end position="1142"/>
    </location>
</feature>
<comment type="function">
    <text evidence="16">E3 ubiquitin-protein ligase. Component of the ribosome quality control complex (RQC), a ribosome-associated complex that mediates ubiquitination and extraction of incompletely synthesized nascent chains for proteasomal degradation.</text>
</comment>
<dbReference type="InterPro" id="IPR011989">
    <property type="entry name" value="ARM-like"/>
</dbReference>
<evidence type="ECO:0000256" key="15">
    <source>
        <dbReference type="PROSITE-ProRule" id="PRU00175"/>
    </source>
</evidence>
<keyword evidence="13 16" id="KW-0862">Zinc</keyword>
<evidence type="ECO:0000256" key="4">
    <source>
        <dbReference type="ARBA" id="ARBA00007997"/>
    </source>
</evidence>
<accession>A0ABN8BHU9</accession>
<protein>
    <recommendedName>
        <fullName evidence="6 16">E3 ubiquitin-protein ligase listerin</fullName>
        <ecNumber evidence="5 16">2.3.2.27</ecNumber>
    </recommendedName>
    <alternativeName>
        <fullName evidence="14 16">RING-type E3 ubiquitin transferase listerin</fullName>
    </alternativeName>
</protein>
<comment type="similarity">
    <text evidence="4 16">Belongs to the LTN1 family.</text>
</comment>
<evidence type="ECO:0000256" key="3">
    <source>
        <dbReference type="ARBA" id="ARBA00004906"/>
    </source>
</evidence>
<dbReference type="EC" id="2.3.2.27" evidence="5 16"/>
<dbReference type="InterPro" id="IPR054476">
    <property type="entry name" value="Ltn1_N"/>
</dbReference>
<comment type="subunit">
    <text evidence="16">Component of the ribosome quality control complex (RQC).</text>
</comment>
<dbReference type="SUPFAM" id="SSF48371">
    <property type="entry name" value="ARM repeat"/>
    <property type="match status" value="1"/>
</dbReference>
<gene>
    <name evidence="19" type="ORF">CHILSU_LOCUS10561</name>
</gene>
<dbReference type="InterPro" id="IPR039795">
    <property type="entry name" value="LTN1/Rkr1"/>
</dbReference>
<evidence type="ECO:0000256" key="8">
    <source>
        <dbReference type="ARBA" id="ARBA00022679"/>
    </source>
</evidence>
<dbReference type="PANTHER" id="PTHR12389:SF0">
    <property type="entry name" value="E3 UBIQUITIN-PROTEIN LIGASE LISTERIN"/>
    <property type="match status" value="1"/>
</dbReference>
<reference evidence="19" key="1">
    <citation type="submission" date="2021-12" db="EMBL/GenBank/DDBJ databases">
        <authorList>
            <person name="King R."/>
        </authorList>
    </citation>
    <scope>NUCLEOTIDE SEQUENCE</scope>
</reference>
<dbReference type="Pfam" id="PF22958">
    <property type="entry name" value="Ltn1_1st"/>
    <property type="match status" value="1"/>
</dbReference>
<evidence type="ECO:0000256" key="13">
    <source>
        <dbReference type="ARBA" id="ARBA00022833"/>
    </source>
</evidence>
<evidence type="ECO:0000256" key="9">
    <source>
        <dbReference type="ARBA" id="ARBA00022723"/>
    </source>
</evidence>
<dbReference type="InterPro" id="IPR013083">
    <property type="entry name" value="Znf_RING/FYVE/PHD"/>
</dbReference>
<comment type="pathway">
    <text evidence="3 16">Protein modification; protein ubiquitination.</text>
</comment>
<evidence type="ECO:0000256" key="7">
    <source>
        <dbReference type="ARBA" id="ARBA00022490"/>
    </source>
</evidence>
<evidence type="ECO:0000256" key="1">
    <source>
        <dbReference type="ARBA" id="ARBA00000900"/>
    </source>
</evidence>
<dbReference type="InterPro" id="IPR039804">
    <property type="entry name" value="RING-CH-C4HC3_LTN1"/>
</dbReference>
<dbReference type="CDD" id="cd16491">
    <property type="entry name" value="RING-CH-C4HC3_LTN1"/>
    <property type="match status" value="1"/>
</dbReference>
<dbReference type="SUPFAM" id="SSF57850">
    <property type="entry name" value="RING/U-box"/>
    <property type="match status" value="1"/>
</dbReference>
<dbReference type="PROSITE" id="PS50089">
    <property type="entry name" value="ZF_RING_2"/>
    <property type="match status" value="1"/>
</dbReference>
<feature type="compositionally biased region" description="Basic and acidic residues" evidence="17">
    <location>
        <begin position="1073"/>
        <end position="1084"/>
    </location>
</feature>
<comment type="subcellular location">
    <subcellularLocation>
        <location evidence="2">Cytoplasm</location>
        <location evidence="2">Cytosol</location>
    </subcellularLocation>
</comment>
<keyword evidence="12 16" id="KW-0833">Ubl conjugation pathway</keyword>
<feature type="compositionally biased region" description="Low complexity" evidence="17">
    <location>
        <begin position="1129"/>
        <end position="1139"/>
    </location>
</feature>
<evidence type="ECO:0000256" key="6">
    <source>
        <dbReference type="ARBA" id="ARBA00017157"/>
    </source>
</evidence>
<comment type="catalytic activity">
    <reaction evidence="1 16">
        <text>S-ubiquitinyl-[E2 ubiquitin-conjugating enzyme]-L-cysteine + [acceptor protein]-L-lysine = [E2 ubiquitin-conjugating enzyme]-L-cysteine + N(6)-ubiquitinyl-[acceptor protein]-L-lysine.</text>
        <dbReference type="EC" id="2.3.2.27"/>
    </reaction>
</comment>
<evidence type="ECO:0000313" key="19">
    <source>
        <dbReference type="EMBL" id="CAH0407165.1"/>
    </source>
</evidence>
<evidence type="ECO:0000256" key="11">
    <source>
        <dbReference type="ARBA" id="ARBA00022771"/>
    </source>
</evidence>
<sequence>MGGKAKSSQRTKNNVRPSSSGRSAELLNNAVNLDPSLLTGGKMMSALFPTLATPVLDQGIPAEFSICIKKLNKKDPVTKVKALQELSDLVGSSKVDDVVLVLPSWAHFYKILSVDTDCKVREMAQMCQGSFAAACGRRLAAVLRRLVPAWLQAQYDEHAPAAAHAQHALKATFPENKLPEVISFCKNEVMAHLIDTLIGNAQKTLIKPAEEAEERELQLQRLVISSLQGLQYFVAHLPEEHHDWLWQQLQPLLGANAFWKYASNASVPLRAAWFASVSRVAGRFASTFAAQAGARALKLVLAAAHDAPPALAPFVWGCLLQFMHSVPDWHKYLDRKDLLMKRMLDMLEKGGWGDAKRLTDMLLPLLAHLPPEMLTKEFYEIFFNSFFKGLEKKSILISKSERQHWIASIAECLRYLSIQQSDFAVEVTTAVHRNWLKFALSSEREGQLKTNLIKHSATNMAALVKFWLKQSTETNGEKYDQLIRNFWQNVCSTVLSQIEKPDGGDITQIVEGHILLLQTLKIAFLSDGKKVQSIKFDGDVPNETEAKIPTQEVDAATMERYNHNLNEVVEKICCNYFEYADKNDVSDAVLMPLITILNEFDSKHLYMALAKHFSATSIHDFYDKVLMKWMLRDTMCSKTIVDIIFILLKHLTEEEQEAVINTFDKLGHGVAAVEWCVGAALGHAMWGVAGSRAWLHGARVRAVLGAATARALRRECSRATTLLLMALSADARGEMLISEETASEIAELASNALSECLEASESGSQSEFDLEHVASVASHLATALAARSTDSAGYQRLVRGLLQLLLRVPRGDRRLSAGGWREARSAAHDGLSAAAPADRTRAAALLSTRLAALVNEVDVPQIEHMTSLAPYLLSGCSSADDVQDVVELTKQLLDFNLDPSVEIPAVRHDCVTGRFNCPFDDDNDIIRAVVKDSENPIELAKETLVPCINKVLFRASYIKTILHASTDEEDEKKEDNSWCNMLLSNDYLQMEFCKLLREFMVLRSLDEAYGFWLHHDIIRDAKGKLDAIIDDIIVATEITTRSNIKARLSELAAAEGYYWAFARRLYEVKAEGGKTVDKNPDEKVPSAVDNNEEDNSEVTSSEDGPPDVNKDNVKDTKLENDGDGDHDPNSQPSPTPNSNADEENMLQKISGKGYYHCLQANCEWGGSGRQRMTSLFSGALRSVVAGFPEAAAGHGASEKAIASAIAHDLDLFVEIYHRLDPAMFGERDITQMSWAQVVAEAWIMECSTAVLRQTGWDAPQHHWDFVTVTLCAITDNLYRAKHHTDNTKVAMIAHSALKLYTFVNEFISHIPHQCTRRMPSQHVAALPHEWRDVFSPALHRNLYALAAHILDSSSKSMTYNKSRVMISLSRAIRLADWNLIDSAHKNSSLQLSVLVEKCGQALAQPLHPLVHCLAHATLIALASPLADYDAEKLSSWSVEGPEGSSSRPVLAPDWFQPHLTRALQLTDEILSPYTAGLEACVMQPDSDSHGLALGALLLSDALYELSARAKQGLAHHYTQMLRDARFVETLLPVSLRLLPAPLLAAANGTAPLPAHYAHMFHTTPLIHEQEGRWRGAVEWLACRAVYACVAGPGGGAARGWWGAAGRGGRGLARLVAAYITRDLVDRQMHTLHNYTHPDVEIRIHRASREVIAELTVEERRVELIIRFGTEHPLTAPAVAAPAPRPSVPTAWIPVYIAYQNGTVVNAIKMWSSAISSRVESSPQCYICYCRLHPTTGHLPTVPCHQCRNRFHTPCLHKWFVSSHRSNCPLCRSSF</sequence>
<keyword evidence="7" id="KW-0963">Cytoplasm</keyword>
<dbReference type="InterPro" id="IPR054478">
    <property type="entry name" value="LTN1_UBC"/>
</dbReference>
<dbReference type="InterPro" id="IPR016024">
    <property type="entry name" value="ARM-type_fold"/>
</dbReference>
<keyword evidence="8 16" id="KW-0808">Transferase</keyword>
<dbReference type="Proteomes" id="UP001153292">
    <property type="component" value="Chromosome 8"/>
</dbReference>
<name>A0ABN8BHU9_CHISP</name>
<evidence type="ECO:0000256" key="2">
    <source>
        <dbReference type="ARBA" id="ARBA00004514"/>
    </source>
</evidence>
<evidence type="ECO:0000256" key="16">
    <source>
        <dbReference type="RuleBase" id="RU367090"/>
    </source>
</evidence>
<evidence type="ECO:0000256" key="10">
    <source>
        <dbReference type="ARBA" id="ARBA00022737"/>
    </source>
</evidence>
<feature type="domain" description="RING-type" evidence="18">
    <location>
        <begin position="1724"/>
        <end position="1771"/>
    </location>
</feature>
<evidence type="ECO:0000313" key="20">
    <source>
        <dbReference type="Proteomes" id="UP001153292"/>
    </source>
</evidence>
<dbReference type="Gene3D" id="3.30.40.10">
    <property type="entry name" value="Zinc/RING finger domain, C3HC4 (zinc finger)"/>
    <property type="match status" value="1"/>
</dbReference>
<dbReference type="EMBL" id="OU963901">
    <property type="protein sequence ID" value="CAH0407165.1"/>
    <property type="molecule type" value="Genomic_DNA"/>
</dbReference>
<evidence type="ECO:0000256" key="17">
    <source>
        <dbReference type="SAM" id="MobiDB-lite"/>
    </source>
</evidence>
<proteinExistence type="inferred from homology"/>
<dbReference type="InterPro" id="IPR001841">
    <property type="entry name" value="Znf_RING"/>
</dbReference>
<evidence type="ECO:0000256" key="12">
    <source>
        <dbReference type="ARBA" id="ARBA00022786"/>
    </source>
</evidence>
<dbReference type="PANTHER" id="PTHR12389">
    <property type="entry name" value="ZINC FINGER PROTEIN 294"/>
    <property type="match status" value="1"/>
</dbReference>
<dbReference type="Gene3D" id="1.25.10.10">
    <property type="entry name" value="Leucine-rich Repeat Variant"/>
    <property type="match status" value="1"/>
</dbReference>
<keyword evidence="10" id="KW-0677">Repeat</keyword>